<evidence type="ECO:0000313" key="5">
    <source>
        <dbReference type="Proteomes" id="UP001149165"/>
    </source>
</evidence>
<dbReference type="Proteomes" id="UP001149165">
    <property type="component" value="Unassembled WGS sequence"/>
</dbReference>
<keyword evidence="3" id="KW-0812">Transmembrane</keyword>
<reference evidence="4" key="1">
    <citation type="submission" date="2022-11" db="EMBL/GenBank/DDBJ databases">
        <authorList>
            <person name="Petersen C."/>
        </authorList>
    </citation>
    <scope>NUCLEOTIDE SEQUENCE</scope>
    <source>
        <strain evidence="4">IBT 30069</strain>
    </source>
</reference>
<dbReference type="InterPro" id="IPR051601">
    <property type="entry name" value="Serine_prot/Carboxylest_S33"/>
</dbReference>
<dbReference type="InterPro" id="IPR029058">
    <property type="entry name" value="AB_hydrolase_fold"/>
</dbReference>
<accession>A0A9W9FZX0</accession>
<dbReference type="OrthoDB" id="425534at2759"/>
<dbReference type="SUPFAM" id="SSF53474">
    <property type="entry name" value="alpha/beta-Hydrolases"/>
    <property type="match status" value="1"/>
</dbReference>
<dbReference type="GO" id="GO:0016787">
    <property type="term" value="F:hydrolase activity"/>
    <property type="evidence" value="ECO:0007669"/>
    <property type="project" value="UniProtKB-KW"/>
</dbReference>
<keyword evidence="2" id="KW-0378">Hydrolase</keyword>
<keyword evidence="5" id="KW-1185">Reference proteome</keyword>
<dbReference type="PANTHER" id="PTHR43248:SF25">
    <property type="entry name" value="AB HYDROLASE-1 DOMAIN-CONTAINING PROTEIN-RELATED"/>
    <property type="match status" value="1"/>
</dbReference>
<protein>
    <submittedName>
        <fullName evidence="4">Proteinase</fullName>
    </submittedName>
</protein>
<evidence type="ECO:0000256" key="3">
    <source>
        <dbReference type="SAM" id="Phobius"/>
    </source>
</evidence>
<dbReference type="AlphaFoldDB" id="A0A9W9FZX0"/>
<comment type="similarity">
    <text evidence="1">Belongs to the peptidase S33 family.</text>
</comment>
<reference evidence="4" key="2">
    <citation type="journal article" date="2023" name="IMA Fungus">
        <title>Comparative genomic study of the Penicillium genus elucidates a diverse pangenome and 15 lateral gene transfer events.</title>
        <authorList>
            <person name="Petersen C."/>
            <person name="Sorensen T."/>
            <person name="Nielsen M.R."/>
            <person name="Sondergaard T.E."/>
            <person name="Sorensen J.L."/>
            <person name="Fitzpatrick D.A."/>
            <person name="Frisvad J.C."/>
            <person name="Nielsen K.L."/>
        </authorList>
    </citation>
    <scope>NUCLEOTIDE SEQUENCE</scope>
    <source>
        <strain evidence="4">IBT 30069</strain>
    </source>
</reference>
<evidence type="ECO:0000313" key="4">
    <source>
        <dbReference type="EMBL" id="KAJ5109508.1"/>
    </source>
</evidence>
<dbReference type="PANTHER" id="PTHR43248">
    <property type="entry name" value="2-SUCCINYL-6-HYDROXY-2,4-CYCLOHEXADIENE-1-CARBOXYLATE SYNTHASE"/>
    <property type="match status" value="1"/>
</dbReference>
<dbReference type="GO" id="GO:0017000">
    <property type="term" value="P:antibiotic biosynthetic process"/>
    <property type="evidence" value="ECO:0007669"/>
    <property type="project" value="UniProtKB-ARBA"/>
</dbReference>
<feature type="transmembrane region" description="Helical" evidence="3">
    <location>
        <begin position="29"/>
        <end position="48"/>
    </location>
</feature>
<dbReference type="Gene3D" id="3.40.50.1820">
    <property type="entry name" value="alpha/beta hydrolase"/>
    <property type="match status" value="1"/>
</dbReference>
<name>A0A9W9FZX0_9EURO</name>
<proteinExistence type="inferred from homology"/>
<evidence type="ECO:0000256" key="1">
    <source>
        <dbReference type="ARBA" id="ARBA00010088"/>
    </source>
</evidence>
<organism evidence="4 5">
    <name type="scientific">Penicillium angulare</name>
    <dbReference type="NCBI Taxonomy" id="116970"/>
    <lineage>
        <taxon>Eukaryota</taxon>
        <taxon>Fungi</taxon>
        <taxon>Dikarya</taxon>
        <taxon>Ascomycota</taxon>
        <taxon>Pezizomycotina</taxon>
        <taxon>Eurotiomycetes</taxon>
        <taxon>Eurotiomycetidae</taxon>
        <taxon>Eurotiales</taxon>
        <taxon>Aspergillaceae</taxon>
        <taxon>Penicillium</taxon>
    </lineage>
</organism>
<sequence>MLLDTKQPTIPDLASTQPVKGEKKWFRRVLRPGALFLIFTIWGFIHYSRGSFTFENRKDGHSSSPKEDDEFKWENINPTKSLVYHPCFEGHQCARLEVPMDYNRTDGQGATVAVAIIRRPAKVPVTDLRYGGPVILNPGGPGGSGVQLVLISGEKLQNIVDFEELPEENPALHSEDAKYFDILSFDPRGINNTTPVFSCFKSPEERKVWQLHTEAEGNIASSDVAFDTLWARSQAFSQTCNIPGAEVLNGSEWIGHFMNTPTVVADMVQIIERHGEWREKETDRLSKQRCRFSMTKTDSKTGMNEIRLKNRWQRDEEKILYWGFSYGSVLGTTFAALQPNRIHRLIVDGVVDVYDFYEGTWLANLQDADAALGKFFEYCHEAGASECSFASSDLKDIQGRFQDVLEGLKTNPVAVPSSKDRGAEIVTYSDVNKLVMTSLYKPVQLFPLVAQVFTDLSQGNGSSFADYKFEQRNDLKATNNLMEAQASVICSDGYKLLGMTKAQYRNHSEIIQGQSQILGEEWPALGMACPGWTTRPAWSFDGRLNLKTWVLSKISPR</sequence>
<keyword evidence="3" id="KW-0472">Membrane</keyword>
<dbReference type="GO" id="GO:0072330">
    <property type="term" value="P:monocarboxylic acid biosynthetic process"/>
    <property type="evidence" value="ECO:0007669"/>
    <property type="project" value="UniProtKB-ARBA"/>
</dbReference>
<dbReference type="EMBL" id="JAPQKH010000003">
    <property type="protein sequence ID" value="KAJ5109508.1"/>
    <property type="molecule type" value="Genomic_DNA"/>
</dbReference>
<evidence type="ECO:0000256" key="2">
    <source>
        <dbReference type="ARBA" id="ARBA00022801"/>
    </source>
</evidence>
<keyword evidence="3" id="KW-1133">Transmembrane helix</keyword>
<comment type="caution">
    <text evidence="4">The sequence shown here is derived from an EMBL/GenBank/DDBJ whole genome shotgun (WGS) entry which is preliminary data.</text>
</comment>
<gene>
    <name evidence="4" type="ORF">N7456_006183</name>
</gene>